<organism evidence="4">
    <name type="scientific">Methyloraptor flagellatus</name>
    <dbReference type="NCBI Taxonomy" id="3162530"/>
    <lineage>
        <taxon>Bacteria</taxon>
        <taxon>Pseudomonadati</taxon>
        <taxon>Pseudomonadota</taxon>
        <taxon>Alphaproteobacteria</taxon>
        <taxon>Hyphomicrobiales</taxon>
        <taxon>Ancalomicrobiaceae</taxon>
        <taxon>Methyloraptor</taxon>
    </lineage>
</organism>
<dbReference type="AlphaFoldDB" id="A0AAU7XDM3"/>
<dbReference type="InterPro" id="IPR001638">
    <property type="entry name" value="Solute-binding_3/MltF_N"/>
</dbReference>
<name>A0AAU7XDM3_9HYPH</name>
<dbReference type="EMBL" id="CP158568">
    <property type="protein sequence ID" value="XBY44790.1"/>
    <property type="molecule type" value="Genomic_DNA"/>
</dbReference>
<evidence type="ECO:0000256" key="1">
    <source>
        <dbReference type="ARBA" id="ARBA00022729"/>
    </source>
</evidence>
<protein>
    <submittedName>
        <fullName evidence="4">ABC transporter substrate-binding protein</fullName>
    </submittedName>
</protein>
<dbReference type="SMART" id="SM00062">
    <property type="entry name" value="PBPb"/>
    <property type="match status" value="1"/>
</dbReference>
<feature type="signal peptide" evidence="2">
    <location>
        <begin position="1"/>
        <end position="25"/>
    </location>
</feature>
<keyword evidence="1 2" id="KW-0732">Signal</keyword>
<reference evidence="4" key="1">
    <citation type="submission" date="2024-06" db="EMBL/GenBank/DDBJ databases">
        <title>Methylostella associata gen. nov., sp. nov., a novel Ancalomicrobiaceae-affiliated facultatively methylotrophic bacteria that feed on methanotrophs of the genus Methylococcus.</title>
        <authorList>
            <person name="Saltykova V."/>
            <person name="Danilova O.V."/>
            <person name="Oshkin I.Y."/>
            <person name="Belova S.E."/>
            <person name="Pimenov N.V."/>
            <person name="Dedysh S.N."/>
        </authorList>
    </citation>
    <scope>NUCLEOTIDE SEQUENCE</scope>
    <source>
        <strain evidence="4">S20</strain>
    </source>
</reference>
<feature type="domain" description="Solute-binding protein family 3/N-terminal" evidence="3">
    <location>
        <begin position="28"/>
        <end position="250"/>
    </location>
</feature>
<dbReference type="PANTHER" id="PTHR35936">
    <property type="entry name" value="MEMBRANE-BOUND LYTIC MUREIN TRANSGLYCOSYLASE F"/>
    <property type="match status" value="1"/>
</dbReference>
<dbReference type="RefSeq" id="WP_407049882.1">
    <property type="nucleotide sequence ID" value="NZ_CP158568.1"/>
</dbReference>
<evidence type="ECO:0000313" key="4">
    <source>
        <dbReference type="EMBL" id="XBY44790.1"/>
    </source>
</evidence>
<dbReference type="SUPFAM" id="SSF53850">
    <property type="entry name" value="Periplasmic binding protein-like II"/>
    <property type="match status" value="1"/>
</dbReference>
<dbReference type="KEGG" id="mflg:ABS361_00305"/>
<dbReference type="Gene3D" id="3.40.190.10">
    <property type="entry name" value="Periplasmic binding protein-like II"/>
    <property type="match status" value="2"/>
</dbReference>
<gene>
    <name evidence="4" type="ORF">ABS361_00305</name>
</gene>
<proteinExistence type="predicted"/>
<feature type="chain" id="PRO_5043806584" evidence="2">
    <location>
        <begin position="26"/>
        <end position="250"/>
    </location>
</feature>
<dbReference type="PANTHER" id="PTHR35936:SF17">
    <property type="entry name" value="ARGININE-BINDING EXTRACELLULAR PROTEIN ARTP"/>
    <property type="match status" value="1"/>
</dbReference>
<dbReference type="Pfam" id="PF00497">
    <property type="entry name" value="SBP_bac_3"/>
    <property type="match status" value="1"/>
</dbReference>
<sequence>MLLRSTLLRRFALVVGLAAAVPAQAAEVLKVGSTPTGIPFTFLDTKTNTIQGVMVDIINEVGKETGYTIQIEPMAFSALIPSLTSNKIDVISAAMFATEKRKEIMDFTDTVYGYGEAMVVAKSDTKAYKELADLKGETVGAQVGTAFVDPLKNAGVFAEVKVYDTGPDMMRDVMNGRIKATFIDYPVIAYQMGQGQFPTLRIVTDYKPLVNGQIGIGLRKGDDKLPKFNAAIAKIKADGRLAAIIKKWGL</sequence>
<evidence type="ECO:0000256" key="2">
    <source>
        <dbReference type="SAM" id="SignalP"/>
    </source>
</evidence>
<dbReference type="CDD" id="cd13530">
    <property type="entry name" value="PBP2_peptides_like"/>
    <property type="match status" value="1"/>
</dbReference>
<accession>A0AAU7XDM3</accession>
<evidence type="ECO:0000259" key="3">
    <source>
        <dbReference type="SMART" id="SM00062"/>
    </source>
</evidence>